<keyword evidence="1" id="KW-0677">Repeat</keyword>
<feature type="domain" description="Right handed beta helix" evidence="2">
    <location>
        <begin position="170"/>
        <end position="313"/>
    </location>
</feature>
<dbReference type="Pfam" id="PF13229">
    <property type="entry name" value="Beta_helix"/>
    <property type="match status" value="1"/>
</dbReference>
<dbReference type="InterPro" id="IPR011050">
    <property type="entry name" value="Pectin_lyase_fold/virulence"/>
</dbReference>
<sequence length="377" mass="41363">QGFTNEAIQMAVDALPPEGGTVKINPGEFRMKAPVRLRSDMKLVGSGPETILKRIDGYHSKYIIDADFGELKVTVEDPSGFETGMSIQVTDDHNSSCWDVTTGVITDIVDNVLYFDTYLIRDYDCEQNGMVTNAGSCVSAMEIRNVHISGFTIDGNKENNDPLDGCNGGGIAIIKSKDITVENVHVRDFNGEGITWQITENITVRNCEISGCTNMGLHPGSGSPKSLITGNNSHHNEVGLFICWRVQHSLVENNQFHHNADCGISTGHKDSDVIFDNNHIYNNGGDGVFFRGEDSKNSPHRNTFINNTVENNGRKDGMYGFAIYGNAEDIVLKNNIIRDTEQGTQKAGIFIDKNTPPVTLENNNISGHSLGKVIHKE</sequence>
<evidence type="ECO:0000259" key="2">
    <source>
        <dbReference type="Pfam" id="PF13229"/>
    </source>
</evidence>
<dbReference type="SUPFAM" id="SSF51126">
    <property type="entry name" value="Pectin lyase-like"/>
    <property type="match status" value="1"/>
</dbReference>
<name>A0A0F8ZUY1_9ZZZZ</name>
<evidence type="ECO:0000313" key="3">
    <source>
        <dbReference type="EMBL" id="KKK97693.1"/>
    </source>
</evidence>
<dbReference type="InterPro" id="IPR051550">
    <property type="entry name" value="SCF-Subunits/Alg-Epimerases"/>
</dbReference>
<dbReference type="InterPro" id="IPR039448">
    <property type="entry name" value="Beta_helix"/>
</dbReference>
<dbReference type="Gene3D" id="2.160.20.10">
    <property type="entry name" value="Single-stranded right-handed beta-helix, Pectin lyase-like"/>
    <property type="match status" value="1"/>
</dbReference>
<gene>
    <name evidence="3" type="ORF">LCGC14_2650210</name>
</gene>
<dbReference type="InterPro" id="IPR012334">
    <property type="entry name" value="Pectin_lyas_fold"/>
</dbReference>
<dbReference type="EMBL" id="LAZR01045936">
    <property type="protein sequence ID" value="KKK97693.1"/>
    <property type="molecule type" value="Genomic_DNA"/>
</dbReference>
<reference evidence="3" key="1">
    <citation type="journal article" date="2015" name="Nature">
        <title>Complex archaea that bridge the gap between prokaryotes and eukaryotes.</title>
        <authorList>
            <person name="Spang A."/>
            <person name="Saw J.H."/>
            <person name="Jorgensen S.L."/>
            <person name="Zaremba-Niedzwiedzka K."/>
            <person name="Martijn J."/>
            <person name="Lind A.E."/>
            <person name="van Eijk R."/>
            <person name="Schleper C."/>
            <person name="Guy L."/>
            <person name="Ettema T.J."/>
        </authorList>
    </citation>
    <scope>NUCLEOTIDE SEQUENCE</scope>
</reference>
<protein>
    <recommendedName>
        <fullName evidence="2">Right handed beta helix domain-containing protein</fullName>
    </recommendedName>
</protein>
<dbReference type="AlphaFoldDB" id="A0A0F8ZUY1"/>
<dbReference type="SMART" id="SM00710">
    <property type="entry name" value="PbH1"/>
    <property type="match status" value="9"/>
</dbReference>
<organism evidence="3">
    <name type="scientific">marine sediment metagenome</name>
    <dbReference type="NCBI Taxonomy" id="412755"/>
    <lineage>
        <taxon>unclassified sequences</taxon>
        <taxon>metagenomes</taxon>
        <taxon>ecological metagenomes</taxon>
    </lineage>
</organism>
<feature type="non-terminal residue" evidence="3">
    <location>
        <position position="1"/>
    </location>
</feature>
<dbReference type="PANTHER" id="PTHR22990">
    <property type="entry name" value="F-BOX ONLY PROTEIN"/>
    <property type="match status" value="1"/>
</dbReference>
<dbReference type="PANTHER" id="PTHR22990:SF15">
    <property type="entry name" value="F-BOX ONLY PROTEIN 10"/>
    <property type="match status" value="1"/>
</dbReference>
<comment type="caution">
    <text evidence="3">The sequence shown here is derived from an EMBL/GenBank/DDBJ whole genome shotgun (WGS) entry which is preliminary data.</text>
</comment>
<evidence type="ECO:0000256" key="1">
    <source>
        <dbReference type="ARBA" id="ARBA00022737"/>
    </source>
</evidence>
<dbReference type="InterPro" id="IPR006626">
    <property type="entry name" value="PbH1"/>
</dbReference>
<accession>A0A0F8ZUY1</accession>
<proteinExistence type="predicted"/>